<dbReference type="CDD" id="cd04859">
    <property type="entry name" value="Prim_Pol"/>
    <property type="match status" value="1"/>
</dbReference>
<dbReference type="Proteomes" id="UP000007374">
    <property type="component" value="Unassembled WGS sequence"/>
</dbReference>
<dbReference type="eggNOG" id="COG3378">
    <property type="taxonomic scope" value="Bacteria"/>
</dbReference>
<sequence>MSALQTAKELAEEGWPILAANSNKIPLHRWGETQLTAEDIARYFSDTSNMVGIITGQRSGIFVIDPDEKDGKGGIATFLAAGNVPATFTVETRSGGRHYYFRHPGAGTSIVTKSDILPGVDVRGDGGYVVAPGNDGYRVIDRRPIADAPEWLLRLVAKQGLPGVETIPEPINPLTTEEHAKALRRAEIYLSNLDANCDRDKWLSALMAVHAMTHGSAEGFEVADRWSATGGERYKGSKDVARRWRSFTFDRTGGIGEGTLRHLTRGTNAALEIAFPDIPVGNFLPIASEAPRERPKVYLSVELHEVADITEAALIADGTPFYQRGGTLRQPVQTDAGMILSEVEARTVQDKMSRAARFIVVSDDKKTGKPVESQVKPPLEIASIIMSRNAEWKFPVVNGIISAPTMRPDGSLILRSGFDAATGLIVSESIDLPVISETPTRDEALTALQLIRDLFNESPFKDEASRTVAVSAVMTAVLRGALDRAPLHAFSAPEAGTGKSFACDIAAAVIYGSDSMRSISMGSRHEEFEKRLVTEIMAGQPTILIDNVNRAMGGEFFCQAIERPEVSMRVLGKSESRTARNTHTLFATGNNLRVLDDVVRRTVRAQLDAGMESPWRRKFTGNPIATVRADRGRYLAAVFTIARAYAAAGEPVVADSFGSFGEWSRRVRQPLIWLGMADPLLTQDELKSDDDARDVLAIVLANWPTGQIYTARELVSEANSVSTEFTAALQQVPAGSPQGSPLDVQKLGTWLKNNAGKIIDGRKIVFEKDSHTKTNKYRVELAGF</sequence>
<proteinExistence type="predicted"/>
<dbReference type="InterPro" id="IPR014819">
    <property type="entry name" value="PriCT_2"/>
</dbReference>
<feature type="domain" description="DNA primase/polymerase bifunctional N-terminal" evidence="1">
    <location>
        <begin position="7"/>
        <end position="152"/>
    </location>
</feature>
<comment type="caution">
    <text evidence="2">The sequence shown here is derived from an EMBL/GenBank/DDBJ whole genome shotgun (WGS) entry which is preliminary data.</text>
</comment>
<dbReference type="SMART" id="SM00943">
    <property type="entry name" value="Prim-Pol"/>
    <property type="match status" value="1"/>
</dbReference>
<gene>
    <name evidence="2" type="ORF">NA8A_05593</name>
</gene>
<protein>
    <recommendedName>
        <fullName evidence="1">DNA primase/polymerase bifunctional N-terminal domain-containing protein</fullName>
    </recommendedName>
</protein>
<name>K2NVV3_9HYPH</name>
<dbReference type="RefSeq" id="WP_009449674.1">
    <property type="nucleotide sequence ID" value="NZ_AMSI01000003.1"/>
</dbReference>
<dbReference type="InterPro" id="IPR015330">
    <property type="entry name" value="DNA_primase/pol_bifunc_N"/>
</dbReference>
<accession>K2NVV3</accession>
<reference evidence="2 3" key="1">
    <citation type="journal article" date="2012" name="J. Bacteriol.">
        <title>Genome Sequence of Nitratireductor indicus Type Strain C115.</title>
        <authorList>
            <person name="Lai Q."/>
            <person name="Li G."/>
            <person name="Yu Z."/>
            <person name="Shao Z."/>
        </authorList>
    </citation>
    <scope>NUCLEOTIDE SEQUENCE [LARGE SCALE GENOMIC DNA]</scope>
    <source>
        <strain evidence="2 3">C115</strain>
    </source>
</reference>
<dbReference type="GO" id="GO:0016817">
    <property type="term" value="F:hydrolase activity, acting on acid anhydrides"/>
    <property type="evidence" value="ECO:0007669"/>
    <property type="project" value="InterPro"/>
</dbReference>
<dbReference type="eggNOG" id="COG4643">
    <property type="taxonomic scope" value="Bacteria"/>
</dbReference>
<dbReference type="SUPFAM" id="SSF56747">
    <property type="entry name" value="Prim-pol domain"/>
    <property type="match status" value="1"/>
</dbReference>
<dbReference type="Pfam" id="PF08707">
    <property type="entry name" value="PriCT_2"/>
    <property type="match status" value="1"/>
</dbReference>
<dbReference type="Pfam" id="PF09250">
    <property type="entry name" value="Prim-Pol"/>
    <property type="match status" value="1"/>
</dbReference>
<dbReference type="OrthoDB" id="123525at2"/>
<evidence type="ECO:0000313" key="2">
    <source>
        <dbReference type="EMBL" id="EKF43480.1"/>
    </source>
</evidence>
<dbReference type="AlphaFoldDB" id="K2NVV3"/>
<dbReference type="PATRIC" id="fig|1231190.3.peg.1174"/>
<dbReference type="EMBL" id="AMSI01000003">
    <property type="protein sequence ID" value="EKF43480.1"/>
    <property type="molecule type" value="Genomic_DNA"/>
</dbReference>
<keyword evidence="3" id="KW-1185">Reference proteome</keyword>
<dbReference type="eggNOG" id="COG0467">
    <property type="taxonomic scope" value="Bacteria"/>
</dbReference>
<dbReference type="STRING" id="721133.SAMN05216176_101187"/>
<evidence type="ECO:0000313" key="3">
    <source>
        <dbReference type="Proteomes" id="UP000007374"/>
    </source>
</evidence>
<evidence type="ECO:0000259" key="1">
    <source>
        <dbReference type="SMART" id="SM00943"/>
    </source>
</evidence>
<organism evidence="2 3">
    <name type="scientific">Nitratireductor indicus C115</name>
    <dbReference type="NCBI Taxonomy" id="1231190"/>
    <lineage>
        <taxon>Bacteria</taxon>
        <taxon>Pseudomonadati</taxon>
        <taxon>Pseudomonadota</taxon>
        <taxon>Alphaproteobacteria</taxon>
        <taxon>Hyphomicrobiales</taxon>
        <taxon>Phyllobacteriaceae</taxon>
        <taxon>Nitratireductor</taxon>
    </lineage>
</organism>